<evidence type="ECO:0000313" key="1">
    <source>
        <dbReference type="EMBL" id="KAK4122715.1"/>
    </source>
</evidence>
<dbReference type="RefSeq" id="XP_062646486.1">
    <property type="nucleotide sequence ID" value="XM_062787542.1"/>
</dbReference>
<accession>A0AAN6TXQ9</accession>
<dbReference type="Proteomes" id="UP001302602">
    <property type="component" value="Unassembled WGS sequence"/>
</dbReference>
<organism evidence="1 2">
    <name type="scientific">Parathielavia appendiculata</name>
    <dbReference type="NCBI Taxonomy" id="2587402"/>
    <lineage>
        <taxon>Eukaryota</taxon>
        <taxon>Fungi</taxon>
        <taxon>Dikarya</taxon>
        <taxon>Ascomycota</taxon>
        <taxon>Pezizomycotina</taxon>
        <taxon>Sordariomycetes</taxon>
        <taxon>Sordariomycetidae</taxon>
        <taxon>Sordariales</taxon>
        <taxon>Chaetomiaceae</taxon>
        <taxon>Parathielavia</taxon>
    </lineage>
</organism>
<dbReference type="AlphaFoldDB" id="A0AAN6TXQ9"/>
<protein>
    <submittedName>
        <fullName evidence="1">Uncharacterized protein</fullName>
    </submittedName>
</protein>
<evidence type="ECO:0000313" key="2">
    <source>
        <dbReference type="Proteomes" id="UP001302602"/>
    </source>
</evidence>
<reference evidence="1" key="1">
    <citation type="journal article" date="2023" name="Mol. Phylogenet. Evol.">
        <title>Genome-scale phylogeny and comparative genomics of the fungal order Sordariales.</title>
        <authorList>
            <person name="Hensen N."/>
            <person name="Bonometti L."/>
            <person name="Westerberg I."/>
            <person name="Brannstrom I.O."/>
            <person name="Guillou S."/>
            <person name="Cros-Aarteil S."/>
            <person name="Calhoun S."/>
            <person name="Haridas S."/>
            <person name="Kuo A."/>
            <person name="Mondo S."/>
            <person name="Pangilinan J."/>
            <person name="Riley R."/>
            <person name="LaButti K."/>
            <person name="Andreopoulos B."/>
            <person name="Lipzen A."/>
            <person name="Chen C."/>
            <person name="Yan M."/>
            <person name="Daum C."/>
            <person name="Ng V."/>
            <person name="Clum A."/>
            <person name="Steindorff A."/>
            <person name="Ohm R.A."/>
            <person name="Martin F."/>
            <person name="Silar P."/>
            <person name="Natvig D.O."/>
            <person name="Lalanne C."/>
            <person name="Gautier V."/>
            <person name="Ament-Velasquez S.L."/>
            <person name="Kruys A."/>
            <person name="Hutchinson M.I."/>
            <person name="Powell A.J."/>
            <person name="Barry K."/>
            <person name="Miller A.N."/>
            <person name="Grigoriev I.V."/>
            <person name="Debuchy R."/>
            <person name="Gladieux P."/>
            <person name="Hiltunen Thoren M."/>
            <person name="Johannesson H."/>
        </authorList>
    </citation>
    <scope>NUCLEOTIDE SEQUENCE</scope>
    <source>
        <strain evidence="1">CBS 731.68</strain>
    </source>
</reference>
<sequence>MISRVTSAQHPATFITPTHVVIIVQASLCAIDLALLSPTSTANLKLTSLHNVLEGQFLHFEWIQGQKLPRSLAFLFVLKIDEDSRRKQWDNTAGGIERSKAG</sequence>
<dbReference type="GeneID" id="87824312"/>
<dbReference type="EMBL" id="MU853230">
    <property type="protein sequence ID" value="KAK4122715.1"/>
    <property type="molecule type" value="Genomic_DNA"/>
</dbReference>
<keyword evidence="2" id="KW-1185">Reference proteome</keyword>
<name>A0AAN6TXQ9_9PEZI</name>
<reference evidence="1" key="2">
    <citation type="submission" date="2023-05" db="EMBL/GenBank/DDBJ databases">
        <authorList>
            <consortium name="Lawrence Berkeley National Laboratory"/>
            <person name="Steindorff A."/>
            <person name="Hensen N."/>
            <person name="Bonometti L."/>
            <person name="Westerberg I."/>
            <person name="Brannstrom I.O."/>
            <person name="Guillou S."/>
            <person name="Cros-Aarteil S."/>
            <person name="Calhoun S."/>
            <person name="Haridas S."/>
            <person name="Kuo A."/>
            <person name="Mondo S."/>
            <person name="Pangilinan J."/>
            <person name="Riley R."/>
            <person name="Labutti K."/>
            <person name="Andreopoulos B."/>
            <person name="Lipzen A."/>
            <person name="Chen C."/>
            <person name="Yanf M."/>
            <person name="Daum C."/>
            <person name="Ng V."/>
            <person name="Clum A."/>
            <person name="Ohm R."/>
            <person name="Martin F."/>
            <person name="Silar P."/>
            <person name="Natvig D."/>
            <person name="Lalanne C."/>
            <person name="Gautier V."/>
            <person name="Ament-Velasquez S.L."/>
            <person name="Kruys A."/>
            <person name="Hutchinson M.I."/>
            <person name="Powell A.J."/>
            <person name="Barry K."/>
            <person name="Miller A.N."/>
            <person name="Grigoriev I.V."/>
            <person name="Debuchy R."/>
            <person name="Gladieux P."/>
            <person name="Thoren M.H."/>
            <person name="Johannesson H."/>
        </authorList>
    </citation>
    <scope>NUCLEOTIDE SEQUENCE</scope>
    <source>
        <strain evidence="1">CBS 731.68</strain>
    </source>
</reference>
<gene>
    <name evidence="1" type="ORF">N657DRAFT_475536</name>
</gene>
<proteinExistence type="predicted"/>
<comment type="caution">
    <text evidence="1">The sequence shown here is derived from an EMBL/GenBank/DDBJ whole genome shotgun (WGS) entry which is preliminary data.</text>
</comment>